<dbReference type="Proteomes" id="UP000285908">
    <property type="component" value="Unassembled WGS sequence"/>
</dbReference>
<proteinExistence type="predicted"/>
<evidence type="ECO:0000259" key="1">
    <source>
        <dbReference type="Pfam" id="PF06568"/>
    </source>
</evidence>
<name>A0A438AII5_9RHOB</name>
<feature type="domain" description="YjiS-like" evidence="1">
    <location>
        <begin position="29"/>
        <end position="62"/>
    </location>
</feature>
<dbReference type="AlphaFoldDB" id="A0A438AII5"/>
<dbReference type="InterPro" id="IPR009506">
    <property type="entry name" value="YjiS-like"/>
</dbReference>
<dbReference type="RefSeq" id="WP_127905724.1">
    <property type="nucleotide sequence ID" value="NZ_RQXX01000002.1"/>
</dbReference>
<keyword evidence="3" id="KW-1185">Reference proteome</keyword>
<dbReference type="EMBL" id="RQXX01000002">
    <property type="protein sequence ID" value="RVV98492.1"/>
    <property type="molecule type" value="Genomic_DNA"/>
</dbReference>
<comment type="caution">
    <text evidence="2">The sequence shown here is derived from an EMBL/GenBank/DDBJ whole genome shotgun (WGS) entry which is preliminary data.</text>
</comment>
<dbReference type="OrthoDB" id="8116725at2"/>
<organism evidence="2 3">
    <name type="scientific">Mesobaculum littorinae</name>
    <dbReference type="NCBI Taxonomy" id="2486419"/>
    <lineage>
        <taxon>Bacteria</taxon>
        <taxon>Pseudomonadati</taxon>
        <taxon>Pseudomonadota</taxon>
        <taxon>Alphaproteobacteria</taxon>
        <taxon>Rhodobacterales</taxon>
        <taxon>Roseobacteraceae</taxon>
        <taxon>Mesobaculum</taxon>
    </lineage>
</organism>
<accession>A0A438AII5</accession>
<evidence type="ECO:0000313" key="2">
    <source>
        <dbReference type="EMBL" id="RVV98492.1"/>
    </source>
</evidence>
<protein>
    <submittedName>
        <fullName evidence="2">DUF1127 domain-containing protein</fullName>
    </submittedName>
</protein>
<dbReference type="Pfam" id="PF06568">
    <property type="entry name" value="YjiS-like"/>
    <property type="match status" value="1"/>
</dbReference>
<evidence type="ECO:0000313" key="3">
    <source>
        <dbReference type="Proteomes" id="UP000285908"/>
    </source>
</evidence>
<gene>
    <name evidence="2" type="ORF">EKE94_06120</name>
</gene>
<reference evidence="2 3" key="1">
    <citation type="submission" date="2018-11" db="EMBL/GenBank/DDBJ databases">
        <title>Mesobaculum littorinae gen. nov., sp. nov., isolated from Littorina scabra that represents a novel genus of the order Rhodobacteraceae.</title>
        <authorList>
            <person name="Li F."/>
        </authorList>
    </citation>
    <scope>NUCLEOTIDE SEQUENCE [LARGE SCALE GENOMIC DNA]</scope>
    <source>
        <strain evidence="2 3">M0103</strain>
    </source>
</reference>
<sequence length="69" mass="7744">MAFIDTTRTPSDVRISSGALLRMTRRSVANLKAWNTSRQTRKMLSSLSDQALDDIGLSRKDIARVSGYR</sequence>